<evidence type="ECO:0000313" key="1">
    <source>
        <dbReference type="EMBL" id="MPC67824.1"/>
    </source>
</evidence>
<evidence type="ECO:0000313" key="2">
    <source>
        <dbReference type="Proteomes" id="UP000324222"/>
    </source>
</evidence>
<name>A0A5B7HGV3_PORTR</name>
<accession>A0A5B7HGV3</accession>
<dbReference type="EMBL" id="VSRR010026821">
    <property type="protein sequence ID" value="MPC67824.1"/>
    <property type="molecule type" value="Genomic_DNA"/>
</dbReference>
<dbReference type="AlphaFoldDB" id="A0A5B7HGV3"/>
<protein>
    <submittedName>
        <fullName evidence="1">Uncharacterized protein</fullName>
    </submittedName>
</protein>
<organism evidence="1 2">
    <name type="scientific">Portunus trituberculatus</name>
    <name type="common">Swimming crab</name>
    <name type="synonym">Neptunus trituberculatus</name>
    <dbReference type="NCBI Taxonomy" id="210409"/>
    <lineage>
        <taxon>Eukaryota</taxon>
        <taxon>Metazoa</taxon>
        <taxon>Ecdysozoa</taxon>
        <taxon>Arthropoda</taxon>
        <taxon>Crustacea</taxon>
        <taxon>Multicrustacea</taxon>
        <taxon>Malacostraca</taxon>
        <taxon>Eumalacostraca</taxon>
        <taxon>Eucarida</taxon>
        <taxon>Decapoda</taxon>
        <taxon>Pleocyemata</taxon>
        <taxon>Brachyura</taxon>
        <taxon>Eubrachyura</taxon>
        <taxon>Portunoidea</taxon>
        <taxon>Portunidae</taxon>
        <taxon>Portuninae</taxon>
        <taxon>Portunus</taxon>
    </lineage>
</organism>
<gene>
    <name evidence="1" type="ORF">E2C01_062010</name>
</gene>
<dbReference type="Proteomes" id="UP000324222">
    <property type="component" value="Unassembled WGS sequence"/>
</dbReference>
<sequence length="62" mass="7345">MVNTRALIFKKLPQGFWRLRLIPYLDFRIRWATILLRNHLDSEDGVMGLQTQYNTSGCIVYT</sequence>
<proteinExistence type="predicted"/>
<keyword evidence="2" id="KW-1185">Reference proteome</keyword>
<comment type="caution">
    <text evidence="1">The sequence shown here is derived from an EMBL/GenBank/DDBJ whole genome shotgun (WGS) entry which is preliminary data.</text>
</comment>
<reference evidence="1 2" key="1">
    <citation type="submission" date="2019-05" db="EMBL/GenBank/DDBJ databases">
        <title>Another draft genome of Portunus trituberculatus and its Hox gene families provides insights of decapod evolution.</title>
        <authorList>
            <person name="Jeong J.-H."/>
            <person name="Song I."/>
            <person name="Kim S."/>
            <person name="Choi T."/>
            <person name="Kim D."/>
            <person name="Ryu S."/>
            <person name="Kim W."/>
        </authorList>
    </citation>
    <scope>NUCLEOTIDE SEQUENCE [LARGE SCALE GENOMIC DNA]</scope>
    <source>
        <tissue evidence="1">Muscle</tissue>
    </source>
</reference>